<dbReference type="GO" id="GO:0016459">
    <property type="term" value="C:myosin complex"/>
    <property type="evidence" value="ECO:0007669"/>
    <property type="project" value="UniProtKB-KW"/>
</dbReference>
<feature type="binding site" evidence="5">
    <location>
        <begin position="123"/>
        <end position="130"/>
    </location>
    <ligand>
        <name>ATP</name>
        <dbReference type="ChEBI" id="CHEBI:30616"/>
    </ligand>
</feature>
<keyword evidence="2 5" id="KW-0067">ATP-binding</keyword>
<dbReference type="GO" id="GO:0019903">
    <property type="term" value="F:protein phosphatase binding"/>
    <property type="evidence" value="ECO:0007669"/>
    <property type="project" value="TreeGrafter"/>
</dbReference>
<evidence type="ECO:0000256" key="1">
    <source>
        <dbReference type="ARBA" id="ARBA00022741"/>
    </source>
</evidence>
<evidence type="ECO:0000256" key="2">
    <source>
        <dbReference type="ARBA" id="ARBA00022840"/>
    </source>
</evidence>
<dbReference type="GO" id="GO:0003774">
    <property type="term" value="F:cytoskeletal motor activity"/>
    <property type="evidence" value="ECO:0007669"/>
    <property type="project" value="UniProtKB-UniRule"/>
</dbReference>
<reference evidence="7" key="1">
    <citation type="submission" date="2022-01" db="EMBL/GenBank/DDBJ databases">
        <authorList>
            <person name="King R."/>
        </authorList>
    </citation>
    <scope>NUCLEOTIDE SEQUENCE</scope>
</reference>
<dbReference type="GO" id="GO:2000134">
    <property type="term" value="P:negative regulation of G1/S transition of mitotic cell cycle"/>
    <property type="evidence" value="ECO:0007669"/>
    <property type="project" value="TreeGrafter"/>
</dbReference>
<name>A0A9N9SFY5_PHACE</name>
<gene>
    <name evidence="7" type="ORF">PHAECO_LOCUS6166</name>
</gene>
<dbReference type="GO" id="GO:0051015">
    <property type="term" value="F:actin filament binding"/>
    <property type="evidence" value="ECO:0007669"/>
    <property type="project" value="TreeGrafter"/>
</dbReference>
<dbReference type="Proteomes" id="UP001153737">
    <property type="component" value="Chromosome 2"/>
</dbReference>
<evidence type="ECO:0000256" key="3">
    <source>
        <dbReference type="ARBA" id="ARBA00023123"/>
    </source>
</evidence>
<dbReference type="AlphaFoldDB" id="A0A9N9SFY5"/>
<keyword evidence="4 5" id="KW-0505">Motor protein</keyword>
<evidence type="ECO:0000313" key="8">
    <source>
        <dbReference type="Proteomes" id="UP001153737"/>
    </source>
</evidence>
<dbReference type="InterPro" id="IPR001609">
    <property type="entry name" value="Myosin_head_motor_dom-like"/>
</dbReference>
<dbReference type="InterPro" id="IPR036961">
    <property type="entry name" value="Kinesin_motor_dom_sf"/>
</dbReference>
<dbReference type="FunFam" id="3.40.850.10:FF:000020">
    <property type="entry name" value="unconventional myosin-XVIIIa isoform X1"/>
    <property type="match status" value="1"/>
</dbReference>
<dbReference type="InterPro" id="IPR027417">
    <property type="entry name" value="P-loop_NTPase"/>
</dbReference>
<dbReference type="SUPFAM" id="SSF52540">
    <property type="entry name" value="P-loop containing nucleoside triphosphate hydrolases"/>
    <property type="match status" value="1"/>
</dbReference>
<dbReference type="PANTHER" id="PTHR47335:SF1">
    <property type="entry name" value="UNCONVENTIONAL MYOSIN-XVI"/>
    <property type="match status" value="1"/>
</dbReference>
<protein>
    <recommendedName>
        <fullName evidence="6">Myosin motor domain-containing protein</fullName>
    </recommendedName>
</protein>
<dbReference type="PRINTS" id="PR00193">
    <property type="entry name" value="MYOSINHEAVY"/>
</dbReference>
<dbReference type="GO" id="GO:0005524">
    <property type="term" value="F:ATP binding"/>
    <property type="evidence" value="ECO:0007669"/>
    <property type="project" value="UniProtKB-UniRule"/>
</dbReference>
<keyword evidence="5" id="KW-0009">Actin-binding</keyword>
<dbReference type="Gene3D" id="3.40.850.10">
    <property type="entry name" value="Kinesin motor domain"/>
    <property type="match status" value="1"/>
</dbReference>
<organism evidence="7 8">
    <name type="scientific">Phaedon cochleariae</name>
    <name type="common">Mustard beetle</name>
    <dbReference type="NCBI Taxonomy" id="80249"/>
    <lineage>
        <taxon>Eukaryota</taxon>
        <taxon>Metazoa</taxon>
        <taxon>Ecdysozoa</taxon>
        <taxon>Arthropoda</taxon>
        <taxon>Hexapoda</taxon>
        <taxon>Insecta</taxon>
        <taxon>Pterygota</taxon>
        <taxon>Neoptera</taxon>
        <taxon>Endopterygota</taxon>
        <taxon>Coleoptera</taxon>
        <taxon>Polyphaga</taxon>
        <taxon>Cucujiformia</taxon>
        <taxon>Chrysomeloidea</taxon>
        <taxon>Chrysomelidae</taxon>
        <taxon>Chrysomelinae</taxon>
        <taxon>Chrysomelini</taxon>
        <taxon>Phaedon</taxon>
    </lineage>
</organism>
<feature type="domain" description="Myosin motor" evidence="6">
    <location>
        <begin position="29"/>
        <end position="215"/>
    </location>
</feature>
<evidence type="ECO:0000256" key="4">
    <source>
        <dbReference type="ARBA" id="ARBA00023175"/>
    </source>
</evidence>
<evidence type="ECO:0000256" key="5">
    <source>
        <dbReference type="PROSITE-ProRule" id="PRU00782"/>
    </source>
</evidence>
<dbReference type="SMART" id="SM00242">
    <property type="entry name" value="MYSc"/>
    <property type="match status" value="1"/>
</dbReference>
<feature type="non-terminal residue" evidence="7">
    <location>
        <position position="215"/>
    </location>
</feature>
<keyword evidence="1 5" id="KW-0547">Nucleotide-binding</keyword>
<keyword evidence="8" id="KW-1185">Reference proteome</keyword>
<dbReference type="GO" id="GO:0048812">
    <property type="term" value="P:neuron projection morphogenesis"/>
    <property type="evidence" value="ECO:0007669"/>
    <property type="project" value="TreeGrafter"/>
</dbReference>
<dbReference type="PANTHER" id="PTHR47335">
    <property type="entry name" value="UNCONVENTIONAL MYOSIN-XVI"/>
    <property type="match status" value="1"/>
</dbReference>
<proteinExistence type="inferred from homology"/>
<accession>A0A9N9SFY5</accession>
<dbReference type="Pfam" id="PF00063">
    <property type="entry name" value="Myosin_head"/>
    <property type="match status" value="1"/>
</dbReference>
<keyword evidence="3 5" id="KW-0518">Myosin</keyword>
<dbReference type="InterPro" id="IPR052838">
    <property type="entry name" value="Myosin-XVI"/>
</dbReference>
<dbReference type="GO" id="GO:0043491">
    <property type="term" value="P:phosphatidylinositol 3-kinase/protein kinase B signal transduction"/>
    <property type="evidence" value="ECO:0007669"/>
    <property type="project" value="TreeGrafter"/>
</dbReference>
<dbReference type="GO" id="GO:0005654">
    <property type="term" value="C:nucleoplasm"/>
    <property type="evidence" value="ECO:0007669"/>
    <property type="project" value="TreeGrafter"/>
</dbReference>
<sequence length="215" mass="23953">KLKIKLESTGDFLCVDEDDIEKANPPQFDRAEDLASLRHLNESSILHTLRQRYATNLIHTYAGCSTLLIINPMAPLAIYSEKVISLFKGCKSEDMPPHIYSMAQSSYQTMLSTRRDQSIVFMGRSGSGKTTNFRHSIQYLVTAAGTVNKLLSVEKLTALWTVLESFGNCKTTMNTNATKFTQIFSLDFDQSGLIASASLQILLLEKTRSSICPTK</sequence>
<comment type="caution">
    <text evidence="5">Lacks conserved residue(s) required for the propagation of feature annotation.</text>
</comment>
<comment type="similarity">
    <text evidence="5">Belongs to the TRAFAC class myosin-kinesin ATPase superfamily. Myosin family.</text>
</comment>
<dbReference type="GO" id="GO:0048471">
    <property type="term" value="C:perinuclear region of cytoplasm"/>
    <property type="evidence" value="ECO:0007669"/>
    <property type="project" value="TreeGrafter"/>
</dbReference>
<evidence type="ECO:0000259" key="6">
    <source>
        <dbReference type="PROSITE" id="PS51456"/>
    </source>
</evidence>
<evidence type="ECO:0000313" key="7">
    <source>
        <dbReference type="EMBL" id="CAG9818731.1"/>
    </source>
</evidence>
<reference evidence="7" key="2">
    <citation type="submission" date="2022-10" db="EMBL/GenBank/DDBJ databases">
        <authorList>
            <consortium name="ENA_rothamsted_submissions"/>
            <consortium name="culmorum"/>
            <person name="King R."/>
        </authorList>
    </citation>
    <scope>NUCLEOTIDE SEQUENCE</scope>
</reference>
<dbReference type="PROSITE" id="PS51456">
    <property type="entry name" value="MYOSIN_MOTOR"/>
    <property type="match status" value="1"/>
</dbReference>
<dbReference type="EMBL" id="OU896708">
    <property type="protein sequence ID" value="CAG9818731.1"/>
    <property type="molecule type" value="Genomic_DNA"/>
</dbReference>
<dbReference type="OrthoDB" id="2914378at2759"/>